<dbReference type="InterPro" id="IPR004107">
    <property type="entry name" value="Integrase_SAM-like_N"/>
</dbReference>
<keyword evidence="7" id="KW-0233">DNA recombination</keyword>
<keyword evidence="5" id="KW-0229">DNA integration</keyword>
<dbReference type="InterPro" id="IPR013762">
    <property type="entry name" value="Integrase-like_cat_sf"/>
</dbReference>
<evidence type="ECO:0000313" key="13">
    <source>
        <dbReference type="Proteomes" id="UP000247416"/>
    </source>
</evidence>
<evidence type="ECO:0000256" key="5">
    <source>
        <dbReference type="ARBA" id="ARBA00022908"/>
    </source>
</evidence>
<dbReference type="InterPro" id="IPR050090">
    <property type="entry name" value="Tyrosine_recombinase_XerCD"/>
</dbReference>
<accession>A0A318TUN2</accession>
<dbReference type="InterPro" id="IPR011010">
    <property type="entry name" value="DNA_brk_join_enz"/>
</dbReference>
<dbReference type="SUPFAM" id="SSF56349">
    <property type="entry name" value="DNA breaking-rejoining enzymes"/>
    <property type="match status" value="1"/>
</dbReference>
<dbReference type="EMBL" id="QJTJ01000004">
    <property type="protein sequence ID" value="PYF07570.1"/>
    <property type="molecule type" value="Genomic_DNA"/>
</dbReference>
<proteinExistence type="predicted"/>
<keyword evidence="8" id="KW-0131">Cell cycle</keyword>
<evidence type="ECO:0000256" key="9">
    <source>
        <dbReference type="PROSITE-ProRule" id="PRU01248"/>
    </source>
</evidence>
<dbReference type="OrthoDB" id="9801717at2"/>
<dbReference type="GO" id="GO:0015074">
    <property type="term" value="P:DNA integration"/>
    <property type="evidence" value="ECO:0007669"/>
    <property type="project" value="UniProtKB-KW"/>
</dbReference>
<keyword evidence="6 9" id="KW-0238">DNA-binding</keyword>
<dbReference type="AlphaFoldDB" id="A0A318TUN2"/>
<sequence>MEKEKYIKQFKVDYHFRLTKKTLKGYILAVNQFLDHSNVPLAQISKRDIRNWLKYLMENGYGPSTINGKLAALKTFFKYCWEERIIQKNPAKDILSIKRNETLPRYLEHEQLARLRRLKDVTLKERAIIETLYATGVRISELMVMNKDDINWSERSIMIRKGKGKKERIVLFNQECAHYLKTYLASRTDDLPYVFLNVAETNRIYDKWIGTQFRSYSEKLGFKVAPHILRHTFAAHLAQKGMQLEGIQMLLGHEKHHTTHSYARLYEHARKELYDEWM</sequence>
<evidence type="ECO:0000256" key="8">
    <source>
        <dbReference type="ARBA" id="ARBA00023306"/>
    </source>
</evidence>
<evidence type="ECO:0000259" key="11">
    <source>
        <dbReference type="PROSITE" id="PS51900"/>
    </source>
</evidence>
<keyword evidence="2" id="KW-0963">Cytoplasm</keyword>
<dbReference type="GO" id="GO:0003677">
    <property type="term" value="F:DNA binding"/>
    <property type="evidence" value="ECO:0007669"/>
    <property type="project" value="UniProtKB-UniRule"/>
</dbReference>
<dbReference type="GO" id="GO:0007059">
    <property type="term" value="P:chromosome segregation"/>
    <property type="evidence" value="ECO:0007669"/>
    <property type="project" value="UniProtKB-KW"/>
</dbReference>
<reference evidence="12 13" key="1">
    <citation type="submission" date="2018-06" db="EMBL/GenBank/DDBJ databases">
        <title>Genomic Encyclopedia of Archaeal and Bacterial Type Strains, Phase II (KMG-II): from individual species to whole genera.</title>
        <authorList>
            <person name="Goeker M."/>
        </authorList>
    </citation>
    <scope>NUCLEOTIDE SEQUENCE [LARGE SCALE GENOMIC DNA]</scope>
    <source>
        <strain evidence="12 13">KACC 16626</strain>
    </source>
</reference>
<evidence type="ECO:0000256" key="3">
    <source>
        <dbReference type="ARBA" id="ARBA00022618"/>
    </source>
</evidence>
<dbReference type="Pfam" id="PF00589">
    <property type="entry name" value="Phage_integrase"/>
    <property type="match status" value="1"/>
</dbReference>
<dbReference type="GO" id="GO:0006310">
    <property type="term" value="P:DNA recombination"/>
    <property type="evidence" value="ECO:0007669"/>
    <property type="project" value="UniProtKB-KW"/>
</dbReference>
<keyword evidence="13" id="KW-1185">Reference proteome</keyword>
<gene>
    <name evidence="12" type="ORF">BJ095_10478</name>
</gene>
<name>A0A318TUN2_9BACL</name>
<keyword evidence="4" id="KW-0159">Chromosome partition</keyword>
<evidence type="ECO:0000313" key="12">
    <source>
        <dbReference type="EMBL" id="PYF07570.1"/>
    </source>
</evidence>
<feature type="domain" description="Core-binding (CB)" evidence="11">
    <location>
        <begin position="1"/>
        <end position="81"/>
    </location>
</feature>
<protein>
    <submittedName>
        <fullName evidence="12">Integrase/recombinase XerD</fullName>
    </submittedName>
</protein>
<organism evidence="12 13">
    <name type="scientific">Ureibacillus chungkukjangi</name>
    <dbReference type="NCBI Taxonomy" id="1202712"/>
    <lineage>
        <taxon>Bacteria</taxon>
        <taxon>Bacillati</taxon>
        <taxon>Bacillota</taxon>
        <taxon>Bacilli</taxon>
        <taxon>Bacillales</taxon>
        <taxon>Caryophanaceae</taxon>
        <taxon>Ureibacillus</taxon>
    </lineage>
</organism>
<dbReference type="InterPro" id="IPR002104">
    <property type="entry name" value="Integrase_catalytic"/>
</dbReference>
<comment type="subcellular location">
    <subcellularLocation>
        <location evidence="1">Cytoplasm</location>
    </subcellularLocation>
</comment>
<dbReference type="PROSITE" id="PS51898">
    <property type="entry name" value="TYR_RECOMBINASE"/>
    <property type="match status" value="1"/>
</dbReference>
<feature type="domain" description="Tyr recombinase" evidence="10">
    <location>
        <begin position="102"/>
        <end position="278"/>
    </location>
</feature>
<evidence type="ECO:0000256" key="1">
    <source>
        <dbReference type="ARBA" id="ARBA00004496"/>
    </source>
</evidence>
<dbReference type="Proteomes" id="UP000247416">
    <property type="component" value="Unassembled WGS sequence"/>
</dbReference>
<comment type="caution">
    <text evidence="12">The sequence shown here is derived from an EMBL/GenBank/DDBJ whole genome shotgun (WGS) entry which is preliminary data.</text>
</comment>
<dbReference type="Gene3D" id="1.10.150.130">
    <property type="match status" value="1"/>
</dbReference>
<dbReference type="GO" id="GO:0005737">
    <property type="term" value="C:cytoplasm"/>
    <property type="evidence" value="ECO:0007669"/>
    <property type="project" value="UniProtKB-SubCell"/>
</dbReference>
<dbReference type="Pfam" id="PF13495">
    <property type="entry name" value="Phage_int_SAM_4"/>
    <property type="match status" value="1"/>
</dbReference>
<dbReference type="InterPro" id="IPR044068">
    <property type="entry name" value="CB"/>
</dbReference>
<evidence type="ECO:0000256" key="6">
    <source>
        <dbReference type="ARBA" id="ARBA00023125"/>
    </source>
</evidence>
<evidence type="ECO:0000256" key="4">
    <source>
        <dbReference type="ARBA" id="ARBA00022829"/>
    </source>
</evidence>
<dbReference type="InterPro" id="IPR010998">
    <property type="entry name" value="Integrase_recombinase_N"/>
</dbReference>
<dbReference type="GO" id="GO:0051301">
    <property type="term" value="P:cell division"/>
    <property type="evidence" value="ECO:0007669"/>
    <property type="project" value="UniProtKB-KW"/>
</dbReference>
<keyword evidence="3" id="KW-0132">Cell division</keyword>
<evidence type="ECO:0000256" key="7">
    <source>
        <dbReference type="ARBA" id="ARBA00023172"/>
    </source>
</evidence>
<evidence type="ECO:0000259" key="10">
    <source>
        <dbReference type="PROSITE" id="PS51898"/>
    </source>
</evidence>
<dbReference type="PROSITE" id="PS51900">
    <property type="entry name" value="CB"/>
    <property type="match status" value="1"/>
</dbReference>
<evidence type="ECO:0000256" key="2">
    <source>
        <dbReference type="ARBA" id="ARBA00022490"/>
    </source>
</evidence>
<dbReference type="RefSeq" id="WP_107932556.1">
    <property type="nucleotide sequence ID" value="NZ_PYWJ01000003.1"/>
</dbReference>
<dbReference type="Gene3D" id="1.10.443.10">
    <property type="entry name" value="Intergrase catalytic core"/>
    <property type="match status" value="1"/>
</dbReference>
<dbReference type="PANTHER" id="PTHR30349:SF77">
    <property type="entry name" value="TYROSINE RECOMBINASE XERC"/>
    <property type="match status" value="1"/>
</dbReference>
<dbReference type="PANTHER" id="PTHR30349">
    <property type="entry name" value="PHAGE INTEGRASE-RELATED"/>
    <property type="match status" value="1"/>
</dbReference>